<feature type="transmembrane region" description="Helical" evidence="1">
    <location>
        <begin position="383"/>
        <end position="405"/>
    </location>
</feature>
<dbReference type="AlphaFoldDB" id="A0A517R897"/>
<evidence type="ECO:0000313" key="4">
    <source>
        <dbReference type="Proteomes" id="UP000317171"/>
    </source>
</evidence>
<dbReference type="KEGG" id="gaz:Pan241w_00660"/>
<proteinExistence type="predicted"/>
<dbReference type="Proteomes" id="UP000317171">
    <property type="component" value="Chromosome"/>
</dbReference>
<dbReference type="OrthoDB" id="256352at2"/>
<dbReference type="CDD" id="cd07341">
    <property type="entry name" value="M56_BlaR1_MecR1_like"/>
    <property type="match status" value="1"/>
</dbReference>
<sequence>MMLIHFGNPGDQLLIGGINVLLQITFVTAVSLLFATCLRRNPAVRCGVLGTALILVLLSPAITFCMQSAGNSLLTVSLLEENTNSVARSSLARSSEEMPSSAALLQPNASKETTHRQQPTIIDVLNQTEQKPVAETLQSGSLIKLSKAQQEAAAASQTAPSTGTRVGSLLRAIMPGLLLIWLSGTILLLVRLVFGWCRLAFILRSAKPNTNPLLAEVLELAGRLFPGTRLPELVLSQHVAGPVSTGFLRPRVVLPAQIVGQIDPESLREIFIHEMAHLARRDQVILLIQNLVSALFWLHPLVNVLNRRLAQAREEVCDNYVLATTAASCYSRTLLALARLSEPDRFLPGTVGLFTSRWKLEDRIAGLLDEKRSRLTRLSKNKILSLIALTLIMIVGIAGGTITVAQTKMNSTNKQTPGKQNTTPQKQPLIVRGTITGPDEKPAAGALVAVVASKKNDGWPLTRELLGEGVTDTAGYFELSLKNYSSKIHSLPSLIARTNQSGFAWRTVDLTSNPTQADLKLPPEQLVQVRFVNPEGRPAAQLPVELTSIFPTSKDQMHLEPALGIAGPTSKSKIWPTSLQTDAQGLLTLKNIAAGDGLFLKISGTEEFAPQSLILNSGLPEERGENDGTYRAIFKNIKPGEDATIVLSPAQFFAGRVLLGESGKPAANARITIWASQQEQYGSMVSVEGKTDDAGRFRLNPQPGVRFGIIAYPPKGSPYQIRQLEDLRWSPGATSQNIEIKLGKVALAQGTVFDAVTGQPLSGASVQYYPESTNNKNTSDEIITGWQGIQKTDAAGKFSIPVLPGPGTLLFHAAEKDYILQERDSQQLYSGKPGGTRMYAHAFQKINPAKDETLKPMKIELQPGKTISGTIVDEQGQPIQHALMISRLKIQPSSPDWRGFPDEVNNGTFELHGLREGVEYPVYFLDPKNQLGAAAKISTKTQEPKIVLKHCGSASARYIDPKGKPIVGKMLGSLYLVVTPGQPKYEFLAVQRGETLADEDLVANIDRHNYQLRTTCTTNDKGQLNFPALIPGASYRSTTVVDGLPKVTHEFILQPGERFDMGEIEVQLDE</sequence>
<dbReference type="Gene3D" id="2.60.40.1120">
    <property type="entry name" value="Carboxypeptidase-like, regulatory domain"/>
    <property type="match status" value="1"/>
</dbReference>
<feature type="transmembrane region" description="Helical" evidence="1">
    <location>
        <begin position="172"/>
        <end position="194"/>
    </location>
</feature>
<feature type="transmembrane region" description="Helical" evidence="1">
    <location>
        <begin position="12"/>
        <end position="35"/>
    </location>
</feature>
<dbReference type="RefSeq" id="WP_145209256.1">
    <property type="nucleotide sequence ID" value="NZ_CP036269.1"/>
</dbReference>
<dbReference type="InterPro" id="IPR008756">
    <property type="entry name" value="Peptidase_M56"/>
</dbReference>
<feature type="domain" description="Peptidase M56" evidence="2">
    <location>
        <begin position="155"/>
        <end position="365"/>
    </location>
</feature>
<evidence type="ECO:0000256" key="1">
    <source>
        <dbReference type="SAM" id="Phobius"/>
    </source>
</evidence>
<name>A0A517R897_9PLAN</name>
<dbReference type="PANTHER" id="PTHR34978:SF3">
    <property type="entry name" value="SLR0241 PROTEIN"/>
    <property type="match status" value="1"/>
</dbReference>
<dbReference type="PANTHER" id="PTHR34978">
    <property type="entry name" value="POSSIBLE SENSOR-TRANSDUCER PROTEIN BLAR"/>
    <property type="match status" value="1"/>
</dbReference>
<dbReference type="InterPro" id="IPR052173">
    <property type="entry name" value="Beta-lactam_resp_regulator"/>
</dbReference>
<evidence type="ECO:0000259" key="2">
    <source>
        <dbReference type="Pfam" id="PF05569"/>
    </source>
</evidence>
<organism evidence="3 4">
    <name type="scientific">Gimesia alba</name>
    <dbReference type="NCBI Taxonomy" id="2527973"/>
    <lineage>
        <taxon>Bacteria</taxon>
        <taxon>Pseudomonadati</taxon>
        <taxon>Planctomycetota</taxon>
        <taxon>Planctomycetia</taxon>
        <taxon>Planctomycetales</taxon>
        <taxon>Planctomycetaceae</taxon>
        <taxon>Gimesia</taxon>
    </lineage>
</organism>
<gene>
    <name evidence="3" type="primary">blaR1_1</name>
    <name evidence="3" type="ORF">Pan241w_00660</name>
</gene>
<keyword evidence="1" id="KW-0812">Transmembrane</keyword>
<protein>
    <submittedName>
        <fullName evidence="3">Regulatory protein BlaR1</fullName>
    </submittedName>
</protein>
<accession>A0A517R897</accession>
<keyword evidence="4" id="KW-1185">Reference proteome</keyword>
<dbReference type="EMBL" id="CP036269">
    <property type="protein sequence ID" value="QDT40013.1"/>
    <property type="molecule type" value="Genomic_DNA"/>
</dbReference>
<feature type="transmembrane region" description="Helical" evidence="1">
    <location>
        <begin position="47"/>
        <end position="69"/>
    </location>
</feature>
<dbReference type="SUPFAM" id="SSF49464">
    <property type="entry name" value="Carboxypeptidase regulatory domain-like"/>
    <property type="match status" value="1"/>
</dbReference>
<dbReference type="InterPro" id="IPR008969">
    <property type="entry name" value="CarboxyPept-like_regulatory"/>
</dbReference>
<keyword evidence="1" id="KW-1133">Transmembrane helix</keyword>
<keyword evidence="1" id="KW-0472">Membrane</keyword>
<dbReference type="Pfam" id="PF05569">
    <property type="entry name" value="Peptidase_M56"/>
    <property type="match status" value="1"/>
</dbReference>
<reference evidence="3 4" key="1">
    <citation type="submission" date="2019-02" db="EMBL/GenBank/DDBJ databases">
        <title>Deep-cultivation of Planctomycetes and their phenomic and genomic characterization uncovers novel biology.</title>
        <authorList>
            <person name="Wiegand S."/>
            <person name="Jogler M."/>
            <person name="Boedeker C."/>
            <person name="Pinto D."/>
            <person name="Vollmers J."/>
            <person name="Rivas-Marin E."/>
            <person name="Kohn T."/>
            <person name="Peeters S.H."/>
            <person name="Heuer A."/>
            <person name="Rast P."/>
            <person name="Oberbeckmann S."/>
            <person name="Bunk B."/>
            <person name="Jeske O."/>
            <person name="Meyerdierks A."/>
            <person name="Storesund J.E."/>
            <person name="Kallscheuer N."/>
            <person name="Luecker S."/>
            <person name="Lage O.M."/>
            <person name="Pohl T."/>
            <person name="Merkel B.J."/>
            <person name="Hornburger P."/>
            <person name="Mueller R.-W."/>
            <person name="Bruemmer F."/>
            <person name="Labrenz M."/>
            <person name="Spormann A.M."/>
            <person name="Op den Camp H."/>
            <person name="Overmann J."/>
            <person name="Amann R."/>
            <person name="Jetten M.S.M."/>
            <person name="Mascher T."/>
            <person name="Medema M.H."/>
            <person name="Devos D.P."/>
            <person name="Kaster A.-K."/>
            <person name="Ovreas L."/>
            <person name="Rohde M."/>
            <person name="Galperin M.Y."/>
            <person name="Jogler C."/>
        </authorList>
    </citation>
    <scope>NUCLEOTIDE SEQUENCE [LARGE SCALE GENOMIC DNA]</scope>
    <source>
        <strain evidence="3 4">Pan241w</strain>
    </source>
</reference>
<evidence type="ECO:0000313" key="3">
    <source>
        <dbReference type="EMBL" id="QDT40013.1"/>
    </source>
</evidence>